<dbReference type="Pfam" id="PF03134">
    <property type="entry name" value="TB2_DP1_HVA22"/>
    <property type="match status" value="1"/>
</dbReference>
<dbReference type="InterPro" id="IPR004345">
    <property type="entry name" value="TB2_DP1_HVA22"/>
</dbReference>
<dbReference type="GO" id="GO:0016020">
    <property type="term" value="C:membrane"/>
    <property type="evidence" value="ECO:0007669"/>
    <property type="project" value="UniProtKB-SubCell"/>
</dbReference>
<dbReference type="PANTHER" id="PTHR12300">
    <property type="entry name" value="HVA22-LIKE PROTEINS"/>
    <property type="match status" value="1"/>
</dbReference>
<name>A0A2K1KIU8_PHYPA</name>
<reference evidence="4" key="3">
    <citation type="submission" date="2020-12" db="UniProtKB">
        <authorList>
            <consortium name="EnsemblPlants"/>
        </authorList>
    </citation>
    <scope>IDENTIFICATION</scope>
</reference>
<dbReference type="Proteomes" id="UP000006727">
    <property type="component" value="Chromosome 5"/>
</dbReference>
<comment type="subcellular location">
    <subcellularLocation>
        <location evidence="1">Membrane</location>
        <topology evidence="1">Multi-pass membrane protein</topology>
    </subcellularLocation>
</comment>
<dbReference type="EnsemblPlants" id="Pp3c5_7630V3.6">
    <property type="protein sequence ID" value="Pp3c5_7630V3.6"/>
    <property type="gene ID" value="Pp3c5_7630"/>
</dbReference>
<evidence type="ECO:0000313" key="3">
    <source>
        <dbReference type="EMBL" id="PNR53701.1"/>
    </source>
</evidence>
<dbReference type="Gramene" id="Pp3c5_7630V3.1">
    <property type="protein sequence ID" value="Pp3c5_7630V3.1"/>
    <property type="gene ID" value="Pp3c5_7630"/>
</dbReference>
<dbReference type="STRING" id="3218.A0A2K1KIU8"/>
<organism evidence="3">
    <name type="scientific">Physcomitrium patens</name>
    <name type="common">Spreading-leaved earth moss</name>
    <name type="synonym">Physcomitrella patens</name>
    <dbReference type="NCBI Taxonomy" id="3218"/>
    <lineage>
        <taxon>Eukaryota</taxon>
        <taxon>Viridiplantae</taxon>
        <taxon>Streptophyta</taxon>
        <taxon>Embryophyta</taxon>
        <taxon>Bryophyta</taxon>
        <taxon>Bryophytina</taxon>
        <taxon>Bryopsida</taxon>
        <taxon>Funariidae</taxon>
        <taxon>Funariales</taxon>
        <taxon>Funariaceae</taxon>
        <taxon>Physcomitrium</taxon>
    </lineage>
</organism>
<evidence type="ECO:0000256" key="1">
    <source>
        <dbReference type="RuleBase" id="RU362006"/>
    </source>
</evidence>
<dbReference type="EnsemblPlants" id="Pp3c5_7630V3.1">
    <property type="protein sequence ID" value="Pp3c5_7630V3.1"/>
    <property type="gene ID" value="Pp3c5_7630"/>
</dbReference>
<comment type="similarity">
    <text evidence="1">Belongs to the DP1 family.</text>
</comment>
<dbReference type="PaxDb" id="3218-PP1S186_66V6.1"/>
<dbReference type="Gramene" id="Pp3c5_7630V3.2">
    <property type="protein sequence ID" value="Pp3c5_7630V3.2"/>
    <property type="gene ID" value="Pp3c5_7630"/>
</dbReference>
<reference evidence="3 5" key="2">
    <citation type="journal article" date="2018" name="Plant J.">
        <title>The Physcomitrella patens chromosome-scale assembly reveals moss genome structure and evolution.</title>
        <authorList>
            <person name="Lang D."/>
            <person name="Ullrich K.K."/>
            <person name="Murat F."/>
            <person name="Fuchs J."/>
            <person name="Jenkins J."/>
            <person name="Haas F.B."/>
            <person name="Piednoel M."/>
            <person name="Gundlach H."/>
            <person name="Van Bel M."/>
            <person name="Meyberg R."/>
            <person name="Vives C."/>
            <person name="Morata J."/>
            <person name="Symeonidi A."/>
            <person name="Hiss M."/>
            <person name="Muchero W."/>
            <person name="Kamisugi Y."/>
            <person name="Saleh O."/>
            <person name="Blanc G."/>
            <person name="Decker E.L."/>
            <person name="van Gessel N."/>
            <person name="Grimwood J."/>
            <person name="Hayes R.D."/>
            <person name="Graham S.W."/>
            <person name="Gunter L.E."/>
            <person name="McDaniel S.F."/>
            <person name="Hoernstein S.N.W."/>
            <person name="Larsson A."/>
            <person name="Li F.W."/>
            <person name="Perroud P.F."/>
            <person name="Phillips J."/>
            <person name="Ranjan P."/>
            <person name="Rokshar D.S."/>
            <person name="Rothfels C.J."/>
            <person name="Schneider L."/>
            <person name="Shu S."/>
            <person name="Stevenson D.W."/>
            <person name="Thummler F."/>
            <person name="Tillich M."/>
            <person name="Villarreal Aguilar J.C."/>
            <person name="Widiez T."/>
            <person name="Wong G.K."/>
            <person name="Wymore A."/>
            <person name="Zhang Y."/>
            <person name="Zimmer A.D."/>
            <person name="Quatrano R.S."/>
            <person name="Mayer K.F.X."/>
            <person name="Goodstein D."/>
            <person name="Casacuberta J.M."/>
            <person name="Vandepoele K."/>
            <person name="Reski R."/>
            <person name="Cuming A.C."/>
            <person name="Tuskan G.A."/>
            <person name="Maumus F."/>
            <person name="Salse J."/>
            <person name="Schmutz J."/>
            <person name="Rensing S.A."/>
        </authorList>
    </citation>
    <scope>NUCLEOTIDE SEQUENCE [LARGE SCALE GENOMIC DNA]</scope>
    <source>
        <strain evidence="4 5">cv. Gransden 2004</strain>
    </source>
</reference>
<feature type="compositionally biased region" description="Basic and acidic residues" evidence="2">
    <location>
        <begin position="278"/>
        <end position="299"/>
    </location>
</feature>
<evidence type="ECO:0000313" key="5">
    <source>
        <dbReference type="Proteomes" id="UP000006727"/>
    </source>
</evidence>
<evidence type="ECO:0000313" key="4">
    <source>
        <dbReference type="EnsemblPlants" id="Pp3c5_7630V3.1"/>
    </source>
</evidence>
<dbReference type="EMBL" id="ABEU02000005">
    <property type="protein sequence ID" value="PNR53701.1"/>
    <property type="molecule type" value="Genomic_DNA"/>
</dbReference>
<dbReference type="EnsemblPlants" id="Pp3c5_7630V3.2">
    <property type="protein sequence ID" value="Pp3c5_7630V3.2"/>
    <property type="gene ID" value="Pp3c5_7630"/>
</dbReference>
<accession>A0A2K1KIU8</accession>
<dbReference type="OrthoDB" id="434647at2759"/>
<dbReference type="PANTHER" id="PTHR12300:SF117">
    <property type="entry name" value="LP05237P-RELATED"/>
    <property type="match status" value="1"/>
</dbReference>
<proteinExistence type="inferred from homology"/>
<protein>
    <recommendedName>
        <fullName evidence="1">HVA22-like protein</fullName>
    </recommendedName>
</protein>
<reference evidence="3 5" key="1">
    <citation type="journal article" date="2008" name="Science">
        <title>The Physcomitrella genome reveals evolutionary insights into the conquest of land by plants.</title>
        <authorList>
            <person name="Rensing S."/>
            <person name="Lang D."/>
            <person name="Zimmer A."/>
            <person name="Terry A."/>
            <person name="Salamov A."/>
            <person name="Shapiro H."/>
            <person name="Nishiyama T."/>
            <person name="Perroud P.-F."/>
            <person name="Lindquist E."/>
            <person name="Kamisugi Y."/>
            <person name="Tanahashi T."/>
            <person name="Sakakibara K."/>
            <person name="Fujita T."/>
            <person name="Oishi K."/>
            <person name="Shin-I T."/>
            <person name="Kuroki Y."/>
            <person name="Toyoda A."/>
            <person name="Suzuki Y."/>
            <person name="Hashimoto A."/>
            <person name="Yamaguchi K."/>
            <person name="Sugano A."/>
            <person name="Kohara Y."/>
            <person name="Fujiyama A."/>
            <person name="Anterola A."/>
            <person name="Aoki S."/>
            <person name="Ashton N."/>
            <person name="Barbazuk W.B."/>
            <person name="Barker E."/>
            <person name="Bennetzen J."/>
            <person name="Bezanilla M."/>
            <person name="Blankenship R."/>
            <person name="Cho S.H."/>
            <person name="Dutcher S."/>
            <person name="Estelle M."/>
            <person name="Fawcett J.A."/>
            <person name="Gundlach H."/>
            <person name="Hanada K."/>
            <person name="Heyl A."/>
            <person name="Hicks K.A."/>
            <person name="Hugh J."/>
            <person name="Lohr M."/>
            <person name="Mayer K."/>
            <person name="Melkozernov A."/>
            <person name="Murata T."/>
            <person name="Nelson D."/>
            <person name="Pils B."/>
            <person name="Prigge M."/>
            <person name="Reiss B."/>
            <person name="Renner T."/>
            <person name="Rombauts S."/>
            <person name="Rushton P."/>
            <person name="Sanderfoot A."/>
            <person name="Schween G."/>
            <person name="Shiu S.-H."/>
            <person name="Stueber K."/>
            <person name="Theodoulou F.L."/>
            <person name="Tu H."/>
            <person name="Van de Peer Y."/>
            <person name="Verrier P.J."/>
            <person name="Waters E."/>
            <person name="Wood A."/>
            <person name="Yang L."/>
            <person name="Cove D."/>
            <person name="Cuming A."/>
            <person name="Hasebe M."/>
            <person name="Lucas S."/>
            <person name="Mishler D.B."/>
            <person name="Reski R."/>
            <person name="Grigoriev I."/>
            <person name="Quatrano R.S."/>
            <person name="Boore J.L."/>
        </authorList>
    </citation>
    <scope>NUCLEOTIDE SEQUENCE [LARGE SCALE GENOMIC DNA]</scope>
    <source>
        <strain evidence="4 5">cv. Gransden 2004</strain>
    </source>
</reference>
<sequence>MMGSFITRGVIMLLGYVYPAYECFKVVERNRPDLEHLRFWCQYWIIIASLTVFERVGDIFVSWVPMYNEAKLAFIIYLWYPKTLGTTYVYSSFLRPFVVKHESEIDHQLNELTTRAGDLAFFWWQRGSAYIQAQVYQILAYVASQSNRTQQGTVVRQVPPAARQASIFRPNAQIPRGPPRDPPQGDTQVHPPPVGRFPGHTPGGAGYPALNVEELHPPAALQAGTTLYPPVAGEAGPDLYPPPPGPNFTGSAHRRRGRGAGTESAALLSENSDSDYDVVEHSAENCPESRPESQLEKKSQQSHPSIGEEGVPLKVYNTRNRLRSGGSRSLSEWLPWLGSTPSGKDD</sequence>
<dbReference type="Gramene" id="Pp3c5_7630V3.3">
    <property type="protein sequence ID" value="Pp3c5_7630V3.3"/>
    <property type="gene ID" value="Pp3c5_7630"/>
</dbReference>
<feature type="region of interest" description="Disordered" evidence="2">
    <location>
        <begin position="165"/>
        <end position="210"/>
    </location>
</feature>
<dbReference type="AlphaFoldDB" id="A0A2K1KIU8"/>
<dbReference type="GeneID" id="112282783"/>
<dbReference type="RefSeq" id="XP_024376621.1">
    <property type="nucleotide sequence ID" value="XM_024520853.2"/>
</dbReference>
<dbReference type="EnsemblPlants" id="Pp3c5_7630V3.3">
    <property type="protein sequence ID" value="Pp3c5_7630V3.3"/>
    <property type="gene ID" value="Pp3c5_7630"/>
</dbReference>
<feature type="region of interest" description="Disordered" evidence="2">
    <location>
        <begin position="228"/>
        <end position="346"/>
    </location>
</feature>
<keyword evidence="5" id="KW-1185">Reference proteome</keyword>
<dbReference type="Gramene" id="Pp3c5_7630V3.6">
    <property type="protein sequence ID" value="Pp3c5_7630V3.6"/>
    <property type="gene ID" value="Pp3c5_7630"/>
</dbReference>
<evidence type="ECO:0000256" key="2">
    <source>
        <dbReference type="SAM" id="MobiDB-lite"/>
    </source>
</evidence>
<gene>
    <name evidence="4" type="primary">LOC112282783</name>
    <name evidence="3" type="ORF">PHYPA_007376</name>
</gene>